<protein>
    <submittedName>
        <fullName evidence="4">DUF4232 domain-containing protein</fullName>
    </submittedName>
</protein>
<feature type="compositionally biased region" description="Low complexity" evidence="1">
    <location>
        <begin position="43"/>
        <end position="56"/>
    </location>
</feature>
<keyword evidence="5" id="KW-1185">Reference proteome</keyword>
<sequence length="201" mass="21092">MGPRLRVLAAAAALLAAVTACTSSHSTTRRTVRRHAEAEHAYPVPSVTTPVPSDSPSGPPPSKLPDPECAAGNVDVQMPEPEGASGNAVATLVITAESHTCTLTGYPTLTLVNGNDKWKTTTARQPGTEPPATIRLAPHQKAFAYLEWARIGGNGDECVVRPTRLLVGLPNHGGDVPVWWPTGTTGSICGNRVFTSPFERG</sequence>
<reference evidence="4 5" key="1">
    <citation type="submission" date="2019-07" db="EMBL/GenBank/DDBJ databases">
        <title>Cryptosporangium phraense sp. nov., isolated from plant litter.</title>
        <authorList>
            <person name="Suriyachadkun C."/>
        </authorList>
    </citation>
    <scope>NUCLEOTIDE SEQUENCE [LARGE SCALE GENOMIC DNA]</scope>
    <source>
        <strain evidence="4 5">A-T 5661</strain>
    </source>
</reference>
<evidence type="ECO:0000313" key="4">
    <source>
        <dbReference type="EMBL" id="TQS46098.1"/>
    </source>
</evidence>
<feature type="region of interest" description="Disordered" evidence="1">
    <location>
        <begin position="23"/>
        <end position="84"/>
    </location>
</feature>
<evidence type="ECO:0000313" key="5">
    <source>
        <dbReference type="Proteomes" id="UP000317982"/>
    </source>
</evidence>
<gene>
    <name evidence="4" type="ORF">FL583_06345</name>
</gene>
<dbReference type="Proteomes" id="UP000317982">
    <property type="component" value="Unassembled WGS sequence"/>
</dbReference>
<dbReference type="PROSITE" id="PS51257">
    <property type="entry name" value="PROKAR_LIPOPROTEIN"/>
    <property type="match status" value="1"/>
</dbReference>
<proteinExistence type="predicted"/>
<accession>A0A545AXS1</accession>
<comment type="caution">
    <text evidence="4">The sequence shown here is derived from an EMBL/GenBank/DDBJ whole genome shotgun (WGS) entry which is preliminary data.</text>
</comment>
<dbReference type="InterPro" id="IPR025326">
    <property type="entry name" value="DUF4232"/>
</dbReference>
<dbReference type="OrthoDB" id="4304390at2"/>
<keyword evidence="2" id="KW-0732">Signal</keyword>
<dbReference type="AlphaFoldDB" id="A0A545AXS1"/>
<dbReference type="RefSeq" id="WP_142703505.1">
    <property type="nucleotide sequence ID" value="NZ_VIRS01000003.1"/>
</dbReference>
<dbReference type="InParanoid" id="A0A545AXS1"/>
<dbReference type="Pfam" id="PF14016">
    <property type="entry name" value="DUF4232"/>
    <property type="match status" value="1"/>
</dbReference>
<dbReference type="EMBL" id="VIRS01000003">
    <property type="protein sequence ID" value="TQS46098.1"/>
    <property type="molecule type" value="Genomic_DNA"/>
</dbReference>
<feature type="chain" id="PRO_5039343416" evidence="2">
    <location>
        <begin position="23"/>
        <end position="201"/>
    </location>
</feature>
<feature type="signal peptide" evidence="2">
    <location>
        <begin position="1"/>
        <end position="22"/>
    </location>
</feature>
<feature type="domain" description="DUF4232" evidence="3">
    <location>
        <begin position="69"/>
        <end position="198"/>
    </location>
</feature>
<evidence type="ECO:0000256" key="2">
    <source>
        <dbReference type="SAM" id="SignalP"/>
    </source>
</evidence>
<name>A0A545AXS1_9ACTN</name>
<evidence type="ECO:0000256" key="1">
    <source>
        <dbReference type="SAM" id="MobiDB-lite"/>
    </source>
</evidence>
<organism evidence="4 5">
    <name type="scientific">Cryptosporangium phraense</name>
    <dbReference type="NCBI Taxonomy" id="2593070"/>
    <lineage>
        <taxon>Bacteria</taxon>
        <taxon>Bacillati</taxon>
        <taxon>Actinomycetota</taxon>
        <taxon>Actinomycetes</taxon>
        <taxon>Cryptosporangiales</taxon>
        <taxon>Cryptosporangiaceae</taxon>
        <taxon>Cryptosporangium</taxon>
    </lineage>
</organism>
<evidence type="ECO:0000259" key="3">
    <source>
        <dbReference type="Pfam" id="PF14016"/>
    </source>
</evidence>